<dbReference type="Proteomes" id="UP001139089">
    <property type="component" value="Unassembled WGS sequence"/>
</dbReference>
<organism evidence="2 3">
    <name type="scientific">Rhizobium quercicola</name>
    <dbReference type="NCBI Taxonomy" id="2901226"/>
    <lineage>
        <taxon>Bacteria</taxon>
        <taxon>Pseudomonadati</taxon>
        <taxon>Pseudomonadota</taxon>
        <taxon>Alphaproteobacteria</taxon>
        <taxon>Hyphomicrobiales</taxon>
        <taxon>Rhizobiaceae</taxon>
        <taxon>Rhizobium/Agrobacterium group</taxon>
        <taxon>Rhizobium</taxon>
    </lineage>
</organism>
<feature type="region of interest" description="Disordered" evidence="1">
    <location>
        <begin position="289"/>
        <end position="326"/>
    </location>
</feature>
<dbReference type="RefSeq" id="WP_231816139.1">
    <property type="nucleotide sequence ID" value="NZ_JAJOZR010000012.1"/>
</dbReference>
<name>A0A9X1T1Y6_9HYPH</name>
<accession>A0A9X1T1Y6</accession>
<protein>
    <submittedName>
        <fullName evidence="2">DUF2336 domain-containing protein</fullName>
    </submittedName>
</protein>
<evidence type="ECO:0000313" key="2">
    <source>
        <dbReference type="EMBL" id="MCD7111027.1"/>
    </source>
</evidence>
<comment type="caution">
    <text evidence="2">The sequence shown here is derived from an EMBL/GenBank/DDBJ whole genome shotgun (WGS) entry which is preliminary data.</text>
</comment>
<proteinExistence type="predicted"/>
<feature type="compositionally biased region" description="Low complexity" evidence="1">
    <location>
        <begin position="124"/>
        <end position="147"/>
    </location>
</feature>
<feature type="region of interest" description="Disordered" evidence="1">
    <location>
        <begin position="119"/>
        <end position="149"/>
    </location>
</feature>
<sequence>MKDAVLMATVSSFEGLRQPRSSDLKQFCELFEPLFAASSDEARRQAAAALARSPHVPPSVALQIGSAPIAIAALFLTRAVSIEERVLLDIIRNQSPSHANAIARRENLSVRVVDALVERRDSTPRPAASVPEAARPASPAPPAASASLEREERLRAELKALARTAGQPLAAPAAPPRRPLVALDATHEALLVRFSRSGEVNLFAATLSHALDCSAVFGERLVLDVSGWQLAVTLSALGTPRAEMVRMLTTLYPYLGERSGAGTRCDALLDGIDPVDAKTRVEGWIAADDARREGGRSTGPRHAPMLGPERAEDPRQPAAYPAPANQTQQIASTFYRRNLTRGAR</sequence>
<dbReference type="AlphaFoldDB" id="A0A9X1T1Y6"/>
<keyword evidence="3" id="KW-1185">Reference proteome</keyword>
<evidence type="ECO:0000313" key="3">
    <source>
        <dbReference type="Proteomes" id="UP001139089"/>
    </source>
</evidence>
<gene>
    <name evidence="2" type="ORF">LRX75_18490</name>
</gene>
<evidence type="ECO:0000256" key="1">
    <source>
        <dbReference type="SAM" id="MobiDB-lite"/>
    </source>
</evidence>
<reference evidence="2" key="1">
    <citation type="submission" date="2021-12" db="EMBL/GenBank/DDBJ databases">
        <authorList>
            <person name="Li Y."/>
        </authorList>
    </citation>
    <scope>NUCLEOTIDE SEQUENCE</scope>
    <source>
        <strain evidence="2">DKSPLA3</strain>
    </source>
</reference>
<dbReference type="EMBL" id="JAJOZR010000012">
    <property type="protein sequence ID" value="MCD7111027.1"/>
    <property type="molecule type" value="Genomic_DNA"/>
</dbReference>